<comment type="PTM">
    <text evidence="18">Highly phosphorylated.</text>
</comment>
<evidence type="ECO:0000256" key="5">
    <source>
        <dbReference type="ARBA" id="ARBA00022632"/>
    </source>
</evidence>
<dbReference type="GO" id="GO:0030430">
    <property type="term" value="C:host cell cytoplasm"/>
    <property type="evidence" value="ECO:0007669"/>
    <property type="project" value="UniProtKB-SubCell"/>
</dbReference>
<dbReference type="GO" id="GO:0039645">
    <property type="term" value="P:symbiont-mediated perturbation of host cell cycle G1/S transition checkpoint"/>
    <property type="evidence" value="ECO:0007669"/>
    <property type="project" value="UniProtKB-UniRule"/>
</dbReference>
<evidence type="ECO:0000256" key="7">
    <source>
        <dbReference type="ARBA" id="ARBA00022771"/>
    </source>
</evidence>
<organism evidence="20">
    <name type="scientific">Mops bat papillomavirus</name>
    <dbReference type="NCBI Taxonomy" id="3141892"/>
    <lineage>
        <taxon>Viruses</taxon>
        <taxon>Monodnaviria</taxon>
        <taxon>Shotokuvirae</taxon>
        <taxon>Cossaviricota</taxon>
        <taxon>Papovaviricetes</taxon>
        <taxon>Zurhausenvirales</taxon>
        <taxon>Papillomaviridae</taxon>
    </lineage>
</organism>
<dbReference type="GO" id="GO:0039502">
    <property type="term" value="P:symbiont-mediated suppression of host type I interferon-mediated signaling pathway"/>
    <property type="evidence" value="ECO:0007669"/>
    <property type="project" value="UniProtKB-UniRule"/>
</dbReference>
<comment type="function">
    <text evidence="18">Plays a role in viral genome replication by driving entry of quiescent cells into the cell cycle. Stimulation of progression from G1 to S phase allows the virus to efficiently use the cellular DNA replicating machinery to achieve viral genome replication. E7 protein has both transforming and trans-activating activities. Induces the disassembly of the E2F1 transcription factor from RB1, with subsequent transcriptional activation of E2F1-regulated S-phase genes. Interferes with host histone deacetylation mediated by HDAC1 and HDAC2, leading to transcription activation. Plays also a role in the inhibition of both antiviral and antiproliferative functions of host interferon alpha. Interaction with host TMEM173/STING impairs the ability of TMEM173/STING to sense cytosolic DNA and promote the production of type I interferon (IFN-alpha and IFN-beta).</text>
</comment>
<keyword evidence="17 18" id="KW-1078">G1/S host cell cycle checkpoint dysregulation by virus</keyword>
<comment type="similarity">
    <text evidence="18 19">Belongs to the papillomaviridae E7 protein family.</text>
</comment>
<evidence type="ECO:0000256" key="11">
    <source>
        <dbReference type="ARBA" id="ARBA00023125"/>
    </source>
</evidence>
<dbReference type="InterPro" id="IPR000148">
    <property type="entry name" value="Papilloma_E7"/>
</dbReference>
<dbReference type="GO" id="GO:0052170">
    <property type="term" value="P:symbiont-mediated suppression of host innate immune response"/>
    <property type="evidence" value="ECO:0007669"/>
    <property type="project" value="UniProtKB-KW"/>
</dbReference>
<evidence type="ECO:0000256" key="18">
    <source>
        <dbReference type="HAMAP-Rule" id="MF_04004"/>
    </source>
</evidence>
<dbReference type="GO" id="GO:0042025">
    <property type="term" value="C:host cell nucleus"/>
    <property type="evidence" value="ECO:0007669"/>
    <property type="project" value="UniProtKB-SubCell"/>
</dbReference>
<comment type="domain">
    <text evidence="18">The E7 terminal domain is an intrinsically disordered domain, whose flexibility and conformational transitions confer target adaptability to the oncoprotein. It allows adaptation to a variety of protein targets and exposes the PEST degradation sequence that regulates its turnover in the cell.</text>
</comment>
<comment type="caution">
    <text evidence="18">Lacks conserved residue(s) required for the propagation of feature annotation.</text>
</comment>
<dbReference type="GO" id="GO:0006351">
    <property type="term" value="P:DNA-templated transcription"/>
    <property type="evidence" value="ECO:0007669"/>
    <property type="project" value="UniProtKB-UniRule"/>
</dbReference>
<evidence type="ECO:0000313" key="20">
    <source>
        <dbReference type="EMBL" id="XBH24107.1"/>
    </source>
</evidence>
<evidence type="ECO:0000256" key="12">
    <source>
        <dbReference type="ARBA" id="ARBA00023159"/>
    </source>
</evidence>
<keyword evidence="4 18" id="KW-0945">Host-virus interaction</keyword>
<keyword evidence="11 18" id="KW-0238">DNA-binding</keyword>
<dbReference type="GO" id="GO:0003677">
    <property type="term" value="F:DNA binding"/>
    <property type="evidence" value="ECO:0007669"/>
    <property type="project" value="UniProtKB-UniRule"/>
</dbReference>
<comment type="subcellular location">
    <subcellularLocation>
        <location evidence="18">Host cytoplasm</location>
    </subcellularLocation>
    <subcellularLocation>
        <location evidence="18">Host nucleus</location>
    </subcellularLocation>
    <text evidence="18">Predominantly found in the host nucleus.</text>
</comment>
<reference evidence="20" key="2">
    <citation type="submission" date="2024-02" db="EMBL/GenBank/DDBJ databases">
        <authorList>
            <person name="Hu B."/>
        </authorList>
    </citation>
    <scope>NUCLEOTIDE SEQUENCE</scope>
    <source>
        <strain evidence="20">1A/Kenya/BAT1537/2015</strain>
    </source>
</reference>
<feature type="short sequence motif" description="Nuclear export signal" evidence="18">
    <location>
        <begin position="61"/>
        <end position="69"/>
    </location>
</feature>
<keyword evidence="7 18" id="KW-0863">Zinc-finger</keyword>
<keyword evidence="1 18" id="KW-1121">Modulation of host cell cycle by virus</keyword>
<evidence type="ECO:0000256" key="15">
    <source>
        <dbReference type="ARBA" id="ARBA00023258"/>
    </source>
</evidence>
<reference evidence="20" key="1">
    <citation type="journal article" date="2024" name="Microbiome">
        <title>Substantial viral diversity in bats and rodents from East Africa: insights into evolution, recombination, and cocirculation.</title>
        <authorList>
            <person name="Wang D."/>
            <person name="Yang X."/>
            <person name="Ren Z."/>
            <person name="Hu B."/>
            <person name="Zhao H."/>
            <person name="Yang K."/>
            <person name="Shi P."/>
            <person name="Zhang Z."/>
            <person name="Feng Q."/>
            <person name="Nawenja C.V."/>
            <person name="Obanda V."/>
            <person name="Robert K."/>
            <person name="Nalikka B."/>
            <person name="Waruhiu C.N."/>
            <person name="Ochola G.O."/>
            <person name="Onyuok S.O."/>
            <person name="Ochieng H."/>
            <person name="Li B."/>
            <person name="Zhu Y."/>
            <person name="Si H."/>
            <person name="Yin J."/>
            <person name="Kristiansen K."/>
            <person name="Jin X."/>
            <person name="Xu X."/>
            <person name="Xiao M."/>
            <person name="Agwanda B."/>
            <person name="Ommeh S."/>
            <person name="Li J."/>
            <person name="Shi Z.L."/>
        </authorList>
    </citation>
    <scope>NUCLEOTIDE SEQUENCE</scope>
    <source>
        <strain evidence="20">1A/Kenya/BAT1537/2015</strain>
    </source>
</reference>
<evidence type="ECO:0000256" key="13">
    <source>
        <dbReference type="ARBA" id="ARBA00023163"/>
    </source>
</evidence>
<accession>A0AAU7E302</accession>
<dbReference type="EMBL" id="PP711989">
    <property type="protein sequence ID" value="XBH24107.1"/>
    <property type="molecule type" value="Genomic_DNA"/>
</dbReference>
<dbReference type="Pfam" id="PF00527">
    <property type="entry name" value="E7"/>
    <property type="match status" value="1"/>
</dbReference>
<proteinExistence type="inferred from homology"/>
<evidence type="ECO:0000256" key="9">
    <source>
        <dbReference type="ARBA" id="ARBA00022833"/>
    </source>
</evidence>
<evidence type="ECO:0000256" key="14">
    <source>
        <dbReference type="ARBA" id="ARBA00023200"/>
    </source>
</evidence>
<feature type="zinc finger region" evidence="18">
    <location>
        <begin position="43"/>
        <end position="79"/>
    </location>
</feature>
<dbReference type="HAMAP" id="MF_04004">
    <property type="entry name" value="PPV_E7"/>
    <property type="match status" value="1"/>
</dbReference>
<evidence type="ECO:0000256" key="16">
    <source>
        <dbReference type="ARBA" id="ARBA00023280"/>
    </source>
</evidence>
<dbReference type="SUPFAM" id="SSF161234">
    <property type="entry name" value="E7 C-terminal domain-like"/>
    <property type="match status" value="1"/>
</dbReference>
<dbReference type="GO" id="GO:0003700">
    <property type="term" value="F:DNA-binding transcription factor activity"/>
    <property type="evidence" value="ECO:0007669"/>
    <property type="project" value="UniProtKB-UniRule"/>
</dbReference>
<name>A0AAU7E302_9PAPI</name>
<dbReference type="GO" id="GO:0008270">
    <property type="term" value="F:zinc ion binding"/>
    <property type="evidence" value="ECO:0007669"/>
    <property type="project" value="UniProtKB-KW"/>
</dbReference>
<keyword evidence="3 18" id="KW-1048">Host nucleus</keyword>
<protein>
    <recommendedName>
        <fullName evidence="18 19">Protein E7</fullName>
    </recommendedName>
</protein>
<sequence>MIGKEATLREIVLEEQPEPVSLTCHETLDEEEPTTPYKISVPCSDCPRMLRIAVQCTSGGIQILQTHLLRDIFLTCSPCAIKKRYYG</sequence>
<dbReference type="Gene3D" id="3.30.160.330">
    <property type="match status" value="1"/>
</dbReference>
<keyword evidence="8 18" id="KW-1114">Inhibition of host interferon signaling pathway by virus</keyword>
<evidence type="ECO:0000256" key="1">
    <source>
        <dbReference type="ARBA" id="ARBA00022504"/>
    </source>
</evidence>
<keyword evidence="5 18" id="KW-1090">Inhibition of host innate immune response by virus</keyword>
<keyword evidence="16 18" id="KW-0899">Viral immunoevasion</keyword>
<evidence type="ECO:0000256" key="3">
    <source>
        <dbReference type="ARBA" id="ARBA00022562"/>
    </source>
</evidence>
<keyword evidence="15" id="KW-0922">Interferon antiviral system evasion</keyword>
<comment type="function">
    <text evidence="19">E7 protein has both transforming and trans-activating activities.</text>
</comment>
<keyword evidence="13 18" id="KW-0804">Transcription</keyword>
<evidence type="ECO:0000256" key="4">
    <source>
        <dbReference type="ARBA" id="ARBA00022581"/>
    </source>
</evidence>
<dbReference type="GO" id="GO:0019904">
    <property type="term" value="F:protein domain specific binding"/>
    <property type="evidence" value="ECO:0007669"/>
    <property type="project" value="UniProtKB-UniRule"/>
</dbReference>
<evidence type="ECO:0000256" key="10">
    <source>
        <dbReference type="ARBA" id="ARBA00023015"/>
    </source>
</evidence>
<gene>
    <name evidence="18" type="primary">E7</name>
</gene>
<keyword evidence="2 18" id="KW-0244">Early protein</keyword>
<keyword evidence="6 18" id="KW-0479">Metal-binding</keyword>
<evidence type="ECO:0000256" key="19">
    <source>
        <dbReference type="PIRNR" id="PIRNR003407"/>
    </source>
</evidence>
<evidence type="ECO:0000256" key="8">
    <source>
        <dbReference type="ARBA" id="ARBA00022830"/>
    </source>
</evidence>
<keyword evidence="12 18" id="KW-0010">Activator</keyword>
<keyword evidence="9 18" id="KW-0862">Zinc</keyword>
<evidence type="ECO:0000256" key="6">
    <source>
        <dbReference type="ARBA" id="ARBA00022723"/>
    </source>
</evidence>
<keyword evidence="10 18" id="KW-0805">Transcription regulation</keyword>
<comment type="subunit">
    <text evidence="18">Homodimer. Homooligomer. Interacts with host RB1; this interaction induces dissociation of RB1-E2F1 complex thereby disrupting RB1 activity. Interacts with host EP300; this interaction represses EP300 transcriptional activity. Interacts with protein E2; this interaction inhibits E7 oncogenic activity. Interacts with host TMEM173/STING; this interaction impairs the ability of TMEM173/STING to sense cytosolic DNA and promote the production of type I interferon (IFN-alpha and IFN-beta).</text>
</comment>
<keyword evidence="14 18" id="KW-1035">Host cytoplasm</keyword>
<feature type="short sequence motif" description="LXCXE motif; interaction with host RB1 and TMEM173/STING" evidence="18">
    <location>
        <begin position="22"/>
        <end position="26"/>
    </location>
</feature>
<evidence type="ECO:0000256" key="2">
    <source>
        <dbReference type="ARBA" id="ARBA00022518"/>
    </source>
</evidence>
<dbReference type="PIRSF" id="PIRSF003407">
    <property type="entry name" value="Papvi_E7"/>
    <property type="match status" value="1"/>
</dbReference>
<evidence type="ECO:0000256" key="17">
    <source>
        <dbReference type="ARBA" id="ARBA00023309"/>
    </source>
</evidence>